<feature type="region of interest" description="Disordered" evidence="1">
    <location>
        <begin position="1"/>
        <end position="26"/>
    </location>
</feature>
<keyword evidence="3" id="KW-1185">Reference proteome</keyword>
<gene>
    <name evidence="2" type="ORF">CARUB_v100077050mg</name>
</gene>
<dbReference type="EMBL" id="KB870811">
    <property type="protein sequence ID" value="EOA19217.1"/>
    <property type="molecule type" value="Genomic_DNA"/>
</dbReference>
<feature type="non-terminal residue" evidence="2">
    <location>
        <position position="26"/>
    </location>
</feature>
<name>R0FB03_9BRAS</name>
<evidence type="ECO:0000256" key="1">
    <source>
        <dbReference type="SAM" id="MobiDB-lite"/>
    </source>
</evidence>
<organism evidence="2 3">
    <name type="scientific">Capsella rubella</name>
    <dbReference type="NCBI Taxonomy" id="81985"/>
    <lineage>
        <taxon>Eukaryota</taxon>
        <taxon>Viridiplantae</taxon>
        <taxon>Streptophyta</taxon>
        <taxon>Embryophyta</taxon>
        <taxon>Tracheophyta</taxon>
        <taxon>Spermatophyta</taxon>
        <taxon>Magnoliopsida</taxon>
        <taxon>eudicotyledons</taxon>
        <taxon>Gunneridae</taxon>
        <taxon>Pentapetalae</taxon>
        <taxon>rosids</taxon>
        <taxon>malvids</taxon>
        <taxon>Brassicales</taxon>
        <taxon>Brassicaceae</taxon>
        <taxon>Camelineae</taxon>
        <taxon>Capsella</taxon>
    </lineage>
</organism>
<dbReference type="AlphaFoldDB" id="R0FB03"/>
<proteinExistence type="predicted"/>
<dbReference type="Proteomes" id="UP000029121">
    <property type="component" value="Unassembled WGS sequence"/>
</dbReference>
<evidence type="ECO:0000313" key="2">
    <source>
        <dbReference type="EMBL" id="EOA19217.1"/>
    </source>
</evidence>
<reference evidence="3" key="1">
    <citation type="journal article" date="2013" name="Nat. Genet.">
        <title>The Capsella rubella genome and the genomic consequences of rapid mating system evolution.</title>
        <authorList>
            <person name="Slotte T."/>
            <person name="Hazzouri K.M."/>
            <person name="Agren J.A."/>
            <person name="Koenig D."/>
            <person name="Maumus F."/>
            <person name="Guo Y.L."/>
            <person name="Steige K."/>
            <person name="Platts A.E."/>
            <person name="Escobar J.S."/>
            <person name="Newman L.K."/>
            <person name="Wang W."/>
            <person name="Mandakova T."/>
            <person name="Vello E."/>
            <person name="Smith L.M."/>
            <person name="Henz S.R."/>
            <person name="Steffen J."/>
            <person name="Takuno S."/>
            <person name="Brandvain Y."/>
            <person name="Coop G."/>
            <person name="Andolfatto P."/>
            <person name="Hu T.T."/>
            <person name="Blanchette M."/>
            <person name="Clark R.M."/>
            <person name="Quesneville H."/>
            <person name="Nordborg M."/>
            <person name="Gaut B.S."/>
            <person name="Lysak M.A."/>
            <person name="Jenkins J."/>
            <person name="Grimwood J."/>
            <person name="Chapman J."/>
            <person name="Prochnik S."/>
            <person name="Shu S."/>
            <person name="Rokhsar D."/>
            <person name="Schmutz J."/>
            <person name="Weigel D."/>
            <person name="Wright S.I."/>
        </authorList>
    </citation>
    <scope>NUCLEOTIDE SEQUENCE [LARGE SCALE GENOMIC DNA]</scope>
    <source>
        <strain evidence="3">cv. Monte Gargano</strain>
    </source>
</reference>
<sequence>MSTFSQSYPMSGGDDQHSYIHNSTYQ</sequence>
<protein>
    <submittedName>
        <fullName evidence="2">Uncharacterized protein</fullName>
    </submittedName>
</protein>
<evidence type="ECO:0000313" key="3">
    <source>
        <dbReference type="Proteomes" id="UP000029121"/>
    </source>
</evidence>
<accession>R0FB03</accession>